<dbReference type="Gene3D" id="3.90.226.10">
    <property type="entry name" value="2-enoyl-CoA Hydratase, Chain A, domain 1"/>
    <property type="match status" value="1"/>
</dbReference>
<dbReference type="STRING" id="1848.SAMN05443637_1015"/>
<dbReference type="CDD" id="cd06558">
    <property type="entry name" value="crotonase-like"/>
    <property type="match status" value="1"/>
</dbReference>
<dbReference type="SUPFAM" id="SSF52096">
    <property type="entry name" value="ClpP/crotonase"/>
    <property type="match status" value="1"/>
</dbReference>
<dbReference type="PANTHER" id="PTHR11941">
    <property type="entry name" value="ENOYL-COA HYDRATASE-RELATED"/>
    <property type="match status" value="1"/>
</dbReference>
<evidence type="ECO:0000256" key="1">
    <source>
        <dbReference type="SAM" id="MobiDB-lite"/>
    </source>
</evidence>
<reference evidence="2 3" key="1">
    <citation type="submission" date="2016-11" db="EMBL/GenBank/DDBJ databases">
        <authorList>
            <person name="Jaros S."/>
            <person name="Januszkiewicz K."/>
            <person name="Wedrychowicz H."/>
        </authorList>
    </citation>
    <scope>NUCLEOTIDE SEQUENCE [LARGE SCALE GENOMIC DNA]</scope>
    <source>
        <strain evidence="2 3">DSM 43832</strain>
    </source>
</reference>
<evidence type="ECO:0000313" key="2">
    <source>
        <dbReference type="EMBL" id="SHJ90335.1"/>
    </source>
</evidence>
<dbReference type="Pfam" id="PF00378">
    <property type="entry name" value="ECH_1"/>
    <property type="match status" value="1"/>
</dbReference>
<dbReference type="PANTHER" id="PTHR11941:SF54">
    <property type="entry name" value="ENOYL-COA HYDRATASE, MITOCHONDRIAL"/>
    <property type="match status" value="1"/>
</dbReference>
<feature type="compositionally biased region" description="Basic and acidic residues" evidence="1">
    <location>
        <begin position="196"/>
        <end position="207"/>
    </location>
</feature>
<dbReference type="GO" id="GO:0003824">
    <property type="term" value="F:catalytic activity"/>
    <property type="evidence" value="ECO:0007669"/>
    <property type="project" value="UniProtKB-ARBA"/>
</dbReference>
<sequence length="207" mass="22852">MKSDNPRFFCAGGDINDFATMDGDQLDERMTRFHEWLIRLETYPGPLVVAINGIAVGAGCEMLLYADRVVSGSATRIGFPEVRNGVLPAAKGIYDLQCAVGYLRARKIMLSGELLHVIQARDLGLVDEIVPEEELVDTAIQCAGEYAARPAVLHAAIKAQARPGRRATNDELLAESLERMHAYRNDPATQQARSRWRGDPTGSRKER</sequence>
<protein>
    <submittedName>
        <fullName evidence="2">Enoyl-CoA hydratase/carnithine racemase</fullName>
    </submittedName>
</protein>
<dbReference type="InterPro" id="IPR029045">
    <property type="entry name" value="ClpP/crotonase-like_dom_sf"/>
</dbReference>
<dbReference type="InterPro" id="IPR001753">
    <property type="entry name" value="Enoyl-CoA_hydra/iso"/>
</dbReference>
<accession>A0A1M6N3S0</accession>
<organism evidence="2 3">
    <name type="scientific">Pseudonocardia thermophila</name>
    <dbReference type="NCBI Taxonomy" id="1848"/>
    <lineage>
        <taxon>Bacteria</taxon>
        <taxon>Bacillati</taxon>
        <taxon>Actinomycetota</taxon>
        <taxon>Actinomycetes</taxon>
        <taxon>Pseudonocardiales</taxon>
        <taxon>Pseudonocardiaceae</taxon>
        <taxon>Pseudonocardia</taxon>
    </lineage>
</organism>
<evidence type="ECO:0000313" key="3">
    <source>
        <dbReference type="Proteomes" id="UP000184363"/>
    </source>
</evidence>
<dbReference type="GO" id="GO:0006635">
    <property type="term" value="P:fatty acid beta-oxidation"/>
    <property type="evidence" value="ECO:0007669"/>
    <property type="project" value="TreeGrafter"/>
</dbReference>
<dbReference type="AlphaFoldDB" id="A0A1M6N3S0"/>
<dbReference type="Proteomes" id="UP000184363">
    <property type="component" value="Unassembled WGS sequence"/>
</dbReference>
<keyword evidence="3" id="KW-1185">Reference proteome</keyword>
<proteinExistence type="predicted"/>
<gene>
    <name evidence="2" type="ORF">SAMN05443637_1015</name>
</gene>
<feature type="region of interest" description="Disordered" evidence="1">
    <location>
        <begin position="182"/>
        <end position="207"/>
    </location>
</feature>
<dbReference type="EMBL" id="FRAP01000001">
    <property type="protein sequence ID" value="SHJ90335.1"/>
    <property type="molecule type" value="Genomic_DNA"/>
</dbReference>
<name>A0A1M6N3S0_PSETH</name>